<dbReference type="InterPro" id="IPR036282">
    <property type="entry name" value="Glutathione-S-Trfase_C_sf"/>
</dbReference>
<dbReference type="EMBL" id="JHEG02000058">
    <property type="protein sequence ID" value="KIE08260.1"/>
    <property type="molecule type" value="Genomic_DNA"/>
</dbReference>
<evidence type="ECO:0000259" key="1">
    <source>
        <dbReference type="PROSITE" id="PS50404"/>
    </source>
</evidence>
<reference evidence="3" key="1">
    <citation type="journal article" date="2015" name="Genome Announc.">
        <title>Draft Genome Sequence of Tolypothrix boutellei Strain VB521301.</title>
        <authorList>
            <person name="Chandrababunaidu M.M."/>
            <person name="Singh D."/>
            <person name="Sen D."/>
            <person name="Bhan S."/>
            <person name="Das S."/>
            <person name="Gupta A."/>
            <person name="Adhikary S.P."/>
            <person name="Tripathy S."/>
        </authorList>
    </citation>
    <scope>NUCLEOTIDE SEQUENCE</scope>
    <source>
        <strain evidence="3">VB521301</strain>
    </source>
</reference>
<dbReference type="OrthoDB" id="508763at2"/>
<dbReference type="Pfam" id="PF13409">
    <property type="entry name" value="GST_N_2"/>
    <property type="match status" value="1"/>
</dbReference>
<sequence length="219" mass="25121">MTQLTLVIGNKNYSSWSLRPWLAMRQFGLEFNEIRIPLDTPETAAQMQKYSPTRRVPVLMHGDLTVWDSLAICEYLAEEYPNLHLWPQKKAARAIARCICAEMHSGFPNLRQKMPMNCRSRFPGKGMTSEVLKDIDRINNIWRECRQNFGAGGNMLFGNFTIADAMYAPVVSRFITYGVELDAVCKTYMEAVLALPAMQEWLKAASFETEIIHAEEIYQ</sequence>
<dbReference type="PANTHER" id="PTHR42673:SF4">
    <property type="entry name" value="MALEYLACETOACETATE ISOMERASE"/>
    <property type="match status" value="1"/>
</dbReference>
<dbReference type="Pfam" id="PF13410">
    <property type="entry name" value="GST_C_2"/>
    <property type="match status" value="1"/>
</dbReference>
<gene>
    <name evidence="3" type="ORF">DA73_0226895</name>
    <name evidence="2" type="ORF">DA73_0400010245</name>
</gene>
<dbReference type="InterPro" id="IPR040079">
    <property type="entry name" value="Glutathione_S-Trfase"/>
</dbReference>
<keyword evidence="3" id="KW-0808">Transferase</keyword>
<dbReference type="SUPFAM" id="SSF52833">
    <property type="entry name" value="Thioredoxin-like"/>
    <property type="match status" value="1"/>
</dbReference>
<protein>
    <submittedName>
        <fullName evidence="2 3">Glutathione S-transferase</fullName>
    </submittedName>
</protein>
<name>A0A0C1R7C8_9CYAN</name>
<dbReference type="InterPro" id="IPR036249">
    <property type="entry name" value="Thioredoxin-like_sf"/>
</dbReference>
<keyword evidence="4" id="KW-1185">Reference proteome</keyword>
<dbReference type="GO" id="GO:0016034">
    <property type="term" value="F:maleylacetoacetate isomerase activity"/>
    <property type="evidence" value="ECO:0007669"/>
    <property type="project" value="TreeGrafter"/>
</dbReference>
<dbReference type="FunFam" id="3.40.30.10:FF:000206">
    <property type="entry name" value="Probable glutathione S-transferase"/>
    <property type="match status" value="1"/>
</dbReference>
<feature type="domain" description="GST N-terminal" evidence="1">
    <location>
        <begin position="4"/>
        <end position="84"/>
    </location>
</feature>
<dbReference type="RefSeq" id="WP_038086978.1">
    <property type="nucleotide sequence ID" value="NZ_JHEG04000001.1"/>
</dbReference>
<dbReference type="Gene3D" id="1.20.1050.10">
    <property type="match status" value="1"/>
</dbReference>
<comment type="caution">
    <text evidence="3">The sequence shown here is derived from an EMBL/GenBank/DDBJ whole genome shotgun (WGS) entry which is preliminary data.</text>
</comment>
<dbReference type="CDD" id="cd03043">
    <property type="entry name" value="GST_N_1"/>
    <property type="match status" value="1"/>
</dbReference>
<dbReference type="SFLD" id="SFLDS00019">
    <property type="entry name" value="Glutathione_Transferase_(cytos"/>
    <property type="match status" value="1"/>
</dbReference>
<evidence type="ECO:0000313" key="3">
    <source>
        <dbReference type="EMBL" id="KIE08260.1"/>
    </source>
</evidence>
<dbReference type="PANTHER" id="PTHR42673">
    <property type="entry name" value="MALEYLACETOACETATE ISOMERASE"/>
    <property type="match status" value="1"/>
</dbReference>
<accession>A0A0C1R7C8</accession>
<dbReference type="PROSITE" id="PS50404">
    <property type="entry name" value="GST_NTER"/>
    <property type="match status" value="1"/>
</dbReference>
<dbReference type="GO" id="GO:0006749">
    <property type="term" value="P:glutathione metabolic process"/>
    <property type="evidence" value="ECO:0007669"/>
    <property type="project" value="TreeGrafter"/>
</dbReference>
<dbReference type="Proteomes" id="UP000029738">
    <property type="component" value="Unassembled WGS sequence"/>
</dbReference>
<dbReference type="CDD" id="cd03194">
    <property type="entry name" value="GST_C_3"/>
    <property type="match status" value="1"/>
</dbReference>
<dbReference type="SUPFAM" id="SSF47616">
    <property type="entry name" value="GST C-terminal domain-like"/>
    <property type="match status" value="1"/>
</dbReference>
<dbReference type="EMBL" id="JHEG04000001">
    <property type="protein sequence ID" value="KAF3885806.1"/>
    <property type="molecule type" value="Genomic_DNA"/>
</dbReference>
<organism evidence="3">
    <name type="scientific">Tolypothrix bouteillei VB521301</name>
    <dbReference type="NCBI Taxonomy" id="1479485"/>
    <lineage>
        <taxon>Bacteria</taxon>
        <taxon>Bacillati</taxon>
        <taxon>Cyanobacteriota</taxon>
        <taxon>Cyanophyceae</taxon>
        <taxon>Nostocales</taxon>
        <taxon>Tolypothrichaceae</taxon>
        <taxon>Tolypothrix</taxon>
    </lineage>
</organism>
<reference evidence="2" key="2">
    <citation type="submission" date="2019-11" db="EMBL/GenBank/DDBJ databases">
        <title>Improved Assembly of Tolypothrix boutellei genome.</title>
        <authorList>
            <person name="Sarangi A.N."/>
            <person name="Mukherjee M."/>
            <person name="Ghosh S."/>
            <person name="Singh D."/>
            <person name="Das A."/>
            <person name="Kant S."/>
            <person name="Prusty A."/>
            <person name="Tripathy S."/>
        </authorList>
    </citation>
    <scope>NUCLEOTIDE SEQUENCE</scope>
    <source>
        <strain evidence="2">VB521301</strain>
    </source>
</reference>
<evidence type="ECO:0000313" key="4">
    <source>
        <dbReference type="Proteomes" id="UP000029738"/>
    </source>
</evidence>
<dbReference type="GO" id="GO:0004364">
    <property type="term" value="F:glutathione transferase activity"/>
    <property type="evidence" value="ECO:0007669"/>
    <property type="project" value="TreeGrafter"/>
</dbReference>
<proteinExistence type="predicted"/>
<dbReference type="Gene3D" id="3.40.30.10">
    <property type="entry name" value="Glutaredoxin"/>
    <property type="match status" value="1"/>
</dbReference>
<dbReference type="STRING" id="1479485.DA73_0226895"/>
<evidence type="ECO:0000313" key="2">
    <source>
        <dbReference type="EMBL" id="KAF3885806.1"/>
    </source>
</evidence>
<dbReference type="GO" id="GO:0006559">
    <property type="term" value="P:L-phenylalanine catabolic process"/>
    <property type="evidence" value="ECO:0007669"/>
    <property type="project" value="TreeGrafter"/>
</dbReference>
<dbReference type="InterPro" id="IPR004045">
    <property type="entry name" value="Glutathione_S-Trfase_N"/>
</dbReference>
<dbReference type="AlphaFoldDB" id="A0A0C1R7C8"/>